<proteinExistence type="predicted"/>
<evidence type="ECO:0000313" key="3">
    <source>
        <dbReference type="Proteomes" id="UP000253689"/>
    </source>
</evidence>
<evidence type="ECO:0000313" key="2">
    <source>
        <dbReference type="EMBL" id="AXF96981.1"/>
    </source>
</evidence>
<dbReference type="AlphaFoldDB" id="A0A345DRZ0"/>
<feature type="compositionally biased region" description="Basic and acidic residues" evidence="1">
    <location>
        <begin position="126"/>
        <end position="135"/>
    </location>
</feature>
<feature type="region of interest" description="Disordered" evidence="1">
    <location>
        <begin position="111"/>
        <end position="135"/>
    </location>
</feature>
<protein>
    <submittedName>
        <fullName evidence="2">Spiroplasma plectrovirus-related protein</fullName>
    </submittedName>
</protein>
<gene>
    <name evidence="2" type="ORF">SDAV_002048</name>
</gene>
<sequence length="135" mass="16013">MKKWLSIIGAIWLTATSTTTLISCKKENNNENGGGNNPQQPPKDSNWKLITDYNWLKDNFDNKYYFVIWKQSYSKEWEIMKFKHNIRYDMKIESYIKNNSFKGLYRWDGDGEPQTPTIDKNTGEITDWKKQKGTE</sequence>
<dbReference type="RefSeq" id="WP_222611552.1">
    <property type="nucleotide sequence ID" value="NZ_CP031088.1"/>
</dbReference>
<evidence type="ECO:0000256" key="1">
    <source>
        <dbReference type="SAM" id="MobiDB-lite"/>
    </source>
</evidence>
<name>A0A345DRZ0_9MOLU</name>
<dbReference type="Proteomes" id="UP000253689">
    <property type="component" value="Chromosome"/>
</dbReference>
<organism evidence="2 3">
    <name type="scientific">Spiroplasma phoeniceum P40</name>
    <dbReference type="NCBI Taxonomy" id="1276259"/>
    <lineage>
        <taxon>Bacteria</taxon>
        <taxon>Bacillati</taxon>
        <taxon>Mycoplasmatota</taxon>
        <taxon>Mollicutes</taxon>
        <taxon>Entomoplasmatales</taxon>
        <taxon>Spiroplasmataceae</taxon>
        <taxon>Spiroplasma</taxon>
    </lineage>
</organism>
<dbReference type="InterPro" id="IPR054816">
    <property type="entry name" value="Lipoprotein_mollicutes-type_CS"/>
</dbReference>
<reference evidence="3" key="1">
    <citation type="submission" date="2018-07" db="EMBL/GenBank/DDBJ databases">
        <title>Complete Genome Sequence of Spiroplasma phoeniceum.</title>
        <authorList>
            <person name="Davis R.E."/>
            <person name="Shao J.Y."/>
            <person name="Zhao Y."/>
            <person name="Silver A."/>
            <person name="Stump z."/>
            <person name="Gasparich G."/>
        </authorList>
    </citation>
    <scope>NUCLEOTIDE SEQUENCE [LARGE SCALE GENOMIC DNA]</scope>
    <source>
        <strain evidence="3">P40</strain>
    </source>
</reference>
<dbReference type="InterPro" id="IPR022160">
    <property type="entry name" value="Phage_1-C74_Orf1"/>
</dbReference>
<dbReference type="Pfam" id="PF12461">
    <property type="entry name" value="DUF3688"/>
    <property type="match status" value="1"/>
</dbReference>
<dbReference type="PROSITE" id="PS51257">
    <property type="entry name" value="PROKAR_LIPOPROTEIN"/>
    <property type="match status" value="1"/>
</dbReference>
<keyword evidence="3" id="KW-1185">Reference proteome</keyword>
<feature type="compositionally biased region" description="Polar residues" evidence="1">
    <location>
        <begin position="114"/>
        <end position="124"/>
    </location>
</feature>
<dbReference type="NCBIfam" id="NF038029">
    <property type="entry name" value="LP_plasma"/>
    <property type="match status" value="1"/>
</dbReference>
<accession>A0A345DRZ0</accession>
<dbReference type="EMBL" id="CP031088">
    <property type="protein sequence ID" value="AXF96981.1"/>
    <property type="molecule type" value="Genomic_DNA"/>
</dbReference>
<dbReference type="KEGG" id="sphh:SDAV_002048"/>